<evidence type="ECO:0000256" key="2">
    <source>
        <dbReference type="ARBA" id="ARBA00009477"/>
    </source>
</evidence>
<dbReference type="PROSITE" id="PS00543">
    <property type="entry name" value="HLYD_FAMILY"/>
    <property type="match status" value="1"/>
</dbReference>
<dbReference type="OrthoDB" id="9775513at2"/>
<keyword evidence="8 9" id="KW-0472">Membrane</keyword>
<feature type="coiled-coil region" evidence="10">
    <location>
        <begin position="190"/>
        <end position="290"/>
    </location>
</feature>
<keyword evidence="3 9" id="KW-0813">Transport</keyword>
<dbReference type="InterPro" id="IPR050739">
    <property type="entry name" value="MFP"/>
</dbReference>
<dbReference type="InterPro" id="IPR010129">
    <property type="entry name" value="T1SS_HlyD"/>
</dbReference>
<keyword evidence="4 9" id="KW-1003">Cell membrane</keyword>
<evidence type="ECO:0000256" key="8">
    <source>
        <dbReference type="ARBA" id="ARBA00023136"/>
    </source>
</evidence>
<reference evidence="13 14" key="2">
    <citation type="journal article" date="2011" name="J. Bacteriol.">
        <title>Genomes of three methylotrophs from a single niche uncover genetic and metabolic divergence of Methylophilaceae.</title>
        <authorList>
            <person name="Lapidus A."/>
            <person name="Clum A."/>
            <person name="Labutti K."/>
            <person name="Kaluzhnaya M.G."/>
            <person name="Lim S."/>
            <person name="Beck D.A."/>
            <person name="Glavina Del Rio T."/>
            <person name="Nolan M."/>
            <person name="Mavromatis K."/>
            <person name="Huntemann M."/>
            <person name="Lucas S."/>
            <person name="Lidstrom M.E."/>
            <person name="Ivanova N."/>
            <person name="Chistoserdova L."/>
        </authorList>
    </citation>
    <scope>NUCLEOTIDE SEQUENCE [LARGE SCALE GENOMIC DNA]</scope>
    <source>
        <strain evidence="13 14">SIP3-4</strain>
    </source>
</reference>
<evidence type="ECO:0000256" key="1">
    <source>
        <dbReference type="ARBA" id="ARBA00004377"/>
    </source>
</evidence>
<dbReference type="Proteomes" id="UP000002743">
    <property type="component" value="Chromosome"/>
</dbReference>
<evidence type="ECO:0000259" key="12">
    <source>
        <dbReference type="Pfam" id="PF26002"/>
    </source>
</evidence>
<sequence>MSQLLFKALGAIHGVFNRIGLLSKPVRWMLDKWTPAKAEEDASWQEEAELAMLEQQTLRAKKVLYWVAGVIVLLLIWAALTKVDEVTRGEGRVIPSKQVQVIQSLDGGIVTSLLVHEGQSVNVGTPLVRIDETRAISSLRENRSQYLSLVAKQARLRALADDTAFMPPPEVMKENPSVYSQEQALYFASKDELASQVAIAREQLTQRQRELSEIQAKLEQAERGLELSSRELAVTKPLLGTGAVSEVDLLRLERDTARLRGDRDQARAQIGRVEAAISEASRKVSEAQQSFRSKVRTELSDTTAKLNSLVETSVALNDKVVQSTLKSPVKGTVSRLFINTVGGVIQPGKEVMEIVPTDDALILETKIQPRDIAFISFGQPATVKLTAYDYTIYGTLDAKVESISADSVVDDKGNAFYIVRVKTIRSNLGKGLPIIPGMVAQVDIMTGRKTVLSYLLKPVLKARSYAFTER</sequence>
<protein>
    <recommendedName>
        <fullName evidence="9">Membrane fusion protein (MFP) family protein</fullName>
    </recommendedName>
</protein>
<evidence type="ECO:0000256" key="9">
    <source>
        <dbReference type="RuleBase" id="RU365093"/>
    </source>
</evidence>
<dbReference type="Pfam" id="PF26002">
    <property type="entry name" value="Beta-barrel_AprE"/>
    <property type="match status" value="1"/>
</dbReference>
<name>C6XCI1_METGS</name>
<evidence type="ECO:0000313" key="14">
    <source>
        <dbReference type="Proteomes" id="UP000002743"/>
    </source>
</evidence>
<dbReference type="KEGG" id="mei:Msip34_1009"/>
<dbReference type="PANTHER" id="PTHR30386:SF26">
    <property type="entry name" value="TRANSPORT PROTEIN COMB"/>
    <property type="match status" value="1"/>
</dbReference>
<evidence type="ECO:0000256" key="5">
    <source>
        <dbReference type="ARBA" id="ARBA00022519"/>
    </source>
</evidence>
<proteinExistence type="inferred from homology"/>
<evidence type="ECO:0000256" key="3">
    <source>
        <dbReference type="ARBA" id="ARBA00022448"/>
    </source>
</evidence>
<dbReference type="GO" id="GO:0009306">
    <property type="term" value="P:protein secretion"/>
    <property type="evidence" value="ECO:0007669"/>
    <property type="project" value="InterPro"/>
</dbReference>
<dbReference type="PANTHER" id="PTHR30386">
    <property type="entry name" value="MEMBRANE FUSION SUBUNIT OF EMRAB-TOLC MULTIDRUG EFFLUX PUMP"/>
    <property type="match status" value="1"/>
</dbReference>
<keyword evidence="7 9" id="KW-1133">Transmembrane helix</keyword>
<dbReference type="InterPro" id="IPR058781">
    <property type="entry name" value="HH_AprE-like"/>
</dbReference>
<dbReference type="GO" id="GO:0005886">
    <property type="term" value="C:plasma membrane"/>
    <property type="evidence" value="ECO:0007669"/>
    <property type="project" value="UniProtKB-SubCell"/>
</dbReference>
<dbReference type="Gene3D" id="2.40.50.100">
    <property type="match status" value="1"/>
</dbReference>
<reference evidence="14" key="1">
    <citation type="submission" date="2009-07" db="EMBL/GenBank/DDBJ databases">
        <title>Complete sequence of chromosome of Methylovorus sp. SIP3-4.</title>
        <authorList>
            <person name="Lucas S."/>
            <person name="Copeland A."/>
            <person name="Lapidus A."/>
            <person name="Glavina del Rio T."/>
            <person name="Tice H."/>
            <person name="Bruce D."/>
            <person name="Goodwin L."/>
            <person name="Pitluck S."/>
            <person name="Clum A."/>
            <person name="Larimer F."/>
            <person name="Land M."/>
            <person name="Hauser L."/>
            <person name="Kyrpides N."/>
            <person name="Mikhailova N."/>
            <person name="Kayluzhnaya M."/>
            <person name="Chistoserdova L."/>
        </authorList>
    </citation>
    <scope>NUCLEOTIDE SEQUENCE [LARGE SCALE GENOMIC DNA]</scope>
    <source>
        <strain evidence="14">SIP3-4</strain>
    </source>
</reference>
<feature type="domain" description="AprE-like long alpha-helical hairpin" evidence="11">
    <location>
        <begin position="137"/>
        <end position="318"/>
    </location>
</feature>
<keyword evidence="6 9" id="KW-0812">Transmembrane</keyword>
<dbReference type="InterPro" id="IPR058982">
    <property type="entry name" value="Beta-barrel_AprE"/>
</dbReference>
<evidence type="ECO:0000256" key="6">
    <source>
        <dbReference type="ARBA" id="ARBA00022692"/>
    </source>
</evidence>
<feature type="transmembrane region" description="Helical" evidence="9">
    <location>
        <begin position="63"/>
        <end position="80"/>
    </location>
</feature>
<dbReference type="NCBIfam" id="TIGR01843">
    <property type="entry name" value="type_I_hlyD"/>
    <property type="match status" value="1"/>
</dbReference>
<evidence type="ECO:0000256" key="4">
    <source>
        <dbReference type="ARBA" id="ARBA00022475"/>
    </source>
</evidence>
<dbReference type="eggNOG" id="COG0845">
    <property type="taxonomic scope" value="Bacteria"/>
</dbReference>
<organism evidence="13 14">
    <name type="scientific">Methylovorus glucosotrophus (strain SIP3-4)</name>
    <dbReference type="NCBI Taxonomy" id="582744"/>
    <lineage>
        <taxon>Bacteria</taxon>
        <taxon>Pseudomonadati</taxon>
        <taxon>Pseudomonadota</taxon>
        <taxon>Betaproteobacteria</taxon>
        <taxon>Nitrosomonadales</taxon>
        <taxon>Methylophilaceae</taxon>
        <taxon>Methylovorus</taxon>
    </lineage>
</organism>
<dbReference type="PRINTS" id="PR01490">
    <property type="entry name" value="RTXTOXIND"/>
</dbReference>
<dbReference type="InterPro" id="IPR006144">
    <property type="entry name" value="Secretion_HlyD_CS"/>
</dbReference>
<feature type="domain" description="AprE-like beta-barrel" evidence="12">
    <location>
        <begin position="361"/>
        <end position="447"/>
    </location>
</feature>
<dbReference type="RefSeq" id="WP_013441844.1">
    <property type="nucleotide sequence ID" value="NC_012969.1"/>
</dbReference>
<dbReference type="STRING" id="582744.Msip34_1009"/>
<accession>C6XCI1</accession>
<gene>
    <name evidence="13" type="ordered locus">Msip34_1009</name>
</gene>
<dbReference type="AlphaFoldDB" id="C6XCI1"/>
<evidence type="ECO:0000256" key="7">
    <source>
        <dbReference type="ARBA" id="ARBA00022989"/>
    </source>
</evidence>
<comment type="subcellular location">
    <subcellularLocation>
        <location evidence="1 9">Cell inner membrane</location>
        <topology evidence="1 9">Single-pass membrane protein</topology>
    </subcellularLocation>
</comment>
<evidence type="ECO:0000313" key="13">
    <source>
        <dbReference type="EMBL" id="ACT50256.1"/>
    </source>
</evidence>
<dbReference type="Pfam" id="PF25994">
    <property type="entry name" value="HH_AprE"/>
    <property type="match status" value="1"/>
</dbReference>
<keyword evidence="14" id="KW-1185">Reference proteome</keyword>
<keyword evidence="5 9" id="KW-0997">Cell inner membrane</keyword>
<comment type="similarity">
    <text evidence="2 9">Belongs to the membrane fusion protein (MFP) (TC 8.A.1) family.</text>
</comment>
<dbReference type="Gene3D" id="1.10.287.470">
    <property type="entry name" value="Helix hairpin bin"/>
    <property type="match status" value="1"/>
</dbReference>
<dbReference type="EMBL" id="CP001674">
    <property type="protein sequence ID" value="ACT50256.1"/>
    <property type="molecule type" value="Genomic_DNA"/>
</dbReference>
<dbReference type="Gene3D" id="2.40.30.170">
    <property type="match status" value="1"/>
</dbReference>
<evidence type="ECO:0000259" key="11">
    <source>
        <dbReference type="Pfam" id="PF25994"/>
    </source>
</evidence>
<dbReference type="HOGENOM" id="CLU_023976_8_0_4"/>
<keyword evidence="10" id="KW-0175">Coiled coil</keyword>
<evidence type="ECO:0000256" key="10">
    <source>
        <dbReference type="SAM" id="Coils"/>
    </source>
</evidence>